<dbReference type="Gene3D" id="3.30.160.70">
    <property type="entry name" value="Methylated DNA-protein cysteine methyltransferase domain"/>
    <property type="match status" value="1"/>
</dbReference>
<keyword evidence="9" id="KW-0010">Activator</keyword>
<feature type="domain" description="HTH araC/xylS-type" evidence="17">
    <location>
        <begin position="110"/>
        <end position="191"/>
    </location>
</feature>
<evidence type="ECO:0000256" key="13">
    <source>
        <dbReference type="ARBA" id="ARBA00060908"/>
    </source>
</evidence>
<dbReference type="SUPFAM" id="SSF57884">
    <property type="entry name" value="Ada DNA repair protein, N-terminal domain (N-Ada 10)"/>
    <property type="match status" value="1"/>
</dbReference>
<feature type="active site" description="Nucleophile; methyl group acceptor from either O6-methylguanine or O4-methylthymine" evidence="15">
    <location>
        <position position="329"/>
    </location>
</feature>
<evidence type="ECO:0000256" key="14">
    <source>
        <dbReference type="ARBA" id="ARBA00078299"/>
    </source>
</evidence>
<evidence type="ECO:0000256" key="4">
    <source>
        <dbReference type="ARBA" id="ARBA00022723"/>
    </source>
</evidence>
<evidence type="ECO:0000256" key="15">
    <source>
        <dbReference type="PIRSR" id="PIRSR000409-1"/>
    </source>
</evidence>
<evidence type="ECO:0000256" key="12">
    <source>
        <dbReference type="ARBA" id="ARBA00049348"/>
    </source>
</evidence>
<dbReference type="InterPro" id="IPR035451">
    <property type="entry name" value="Ada-like_dom_sf"/>
</dbReference>
<dbReference type="InterPro" id="IPR036388">
    <property type="entry name" value="WH-like_DNA-bd_sf"/>
</dbReference>
<dbReference type="InterPro" id="IPR009057">
    <property type="entry name" value="Homeodomain-like_sf"/>
</dbReference>
<dbReference type="SUPFAM" id="SSF46689">
    <property type="entry name" value="Homeodomain-like"/>
    <property type="match status" value="1"/>
</dbReference>
<sequence>MSTPSSSTREAETVADDPRWAAVLTRDPEADGRFFYAVITTGVYCRPSCPTRPARPENVRFHATRESAEQAGFRPCQRCRPDAPSLAERRASAVAAACRAIEASDTMPGVSALAREAGMSSSHFHRVFREVTGLTPRQYGAAHRDRRLREVLRRAGSITDAIFDSGFNAVSRFYERADQALGMAPKSYRDGGANETIRFAVGECSLGAILVASSERGVCAILLGDDPDALARELQDQFPNATLTGGDAAFESQVAAVVGFVDSPQIGLDLPLDIRGTAFQQRVWQALRRIPAGETASYSEIAQRIGSPKSVRAVARACASNRLAVAIPCHRVVRKDAGLSGYRWGVERKRALLEREARSTQ</sequence>
<organism evidence="18 19">
    <name type="scientific">Tamilnaduibacter salinus</name>
    <dbReference type="NCBI Taxonomy" id="1484056"/>
    <lineage>
        <taxon>Bacteria</taxon>
        <taxon>Pseudomonadati</taxon>
        <taxon>Pseudomonadota</taxon>
        <taxon>Gammaproteobacteria</taxon>
        <taxon>Pseudomonadales</taxon>
        <taxon>Marinobacteraceae</taxon>
        <taxon>Tamilnaduibacter</taxon>
    </lineage>
</organism>
<name>A0A2U1CZ89_9GAMM</name>
<dbReference type="NCBIfam" id="NF011964">
    <property type="entry name" value="PRK15435.1"/>
    <property type="match status" value="1"/>
</dbReference>
<keyword evidence="3 18" id="KW-0808">Transferase</keyword>
<dbReference type="GO" id="GO:0006307">
    <property type="term" value="P:DNA alkylation repair"/>
    <property type="evidence" value="ECO:0007669"/>
    <property type="project" value="UniProtKB-ARBA"/>
</dbReference>
<evidence type="ECO:0000256" key="1">
    <source>
        <dbReference type="ARBA" id="ARBA00001286"/>
    </source>
</evidence>
<comment type="catalytic activity">
    <reaction evidence="12">
        <text>a 6-O-methyl-2'-deoxyguanosine in DNA + L-cysteinyl-[protein] = S-methyl-L-cysteinyl-[protein] + a 2'-deoxyguanosine in DNA</text>
        <dbReference type="Rhea" id="RHEA:24000"/>
        <dbReference type="Rhea" id="RHEA-COMP:10131"/>
        <dbReference type="Rhea" id="RHEA-COMP:10132"/>
        <dbReference type="Rhea" id="RHEA-COMP:11367"/>
        <dbReference type="Rhea" id="RHEA-COMP:11368"/>
        <dbReference type="ChEBI" id="CHEBI:29950"/>
        <dbReference type="ChEBI" id="CHEBI:82612"/>
        <dbReference type="ChEBI" id="CHEBI:85445"/>
        <dbReference type="ChEBI" id="CHEBI:85448"/>
        <dbReference type="EC" id="2.1.1.63"/>
    </reaction>
</comment>
<keyword evidence="10" id="KW-0804">Transcription</keyword>
<evidence type="ECO:0000256" key="16">
    <source>
        <dbReference type="PIRSR" id="PIRSR000409-3"/>
    </source>
</evidence>
<evidence type="ECO:0000256" key="7">
    <source>
        <dbReference type="ARBA" id="ARBA00023015"/>
    </source>
</evidence>
<accession>A0A2U1CZ89</accession>
<dbReference type="InterPro" id="IPR016221">
    <property type="entry name" value="Bifunct_regulatory_prot_Ada"/>
</dbReference>
<dbReference type="GO" id="GO:0008270">
    <property type="term" value="F:zinc ion binding"/>
    <property type="evidence" value="ECO:0007669"/>
    <property type="project" value="InterPro"/>
</dbReference>
<dbReference type="Pfam" id="PF12833">
    <property type="entry name" value="HTH_18"/>
    <property type="match status" value="1"/>
</dbReference>
<dbReference type="FunFam" id="1.10.10.10:FF:000410">
    <property type="entry name" value="ADA regulatory protein, putative"/>
    <property type="match status" value="1"/>
</dbReference>
<proteinExistence type="inferred from homology"/>
<dbReference type="CDD" id="cd06445">
    <property type="entry name" value="ATase"/>
    <property type="match status" value="1"/>
</dbReference>
<dbReference type="PROSITE" id="PS01124">
    <property type="entry name" value="HTH_ARAC_FAMILY_2"/>
    <property type="match status" value="1"/>
</dbReference>
<feature type="active site" description="Nucleophile; methyl group acceptor from methylphosphotriester" evidence="15">
    <location>
        <position position="45"/>
    </location>
</feature>
<evidence type="ECO:0000256" key="11">
    <source>
        <dbReference type="ARBA" id="ARBA00023204"/>
    </source>
</evidence>
<keyword evidence="11" id="KW-0234">DNA repair</keyword>
<reference evidence="18 19" key="1">
    <citation type="submission" date="2018-04" db="EMBL/GenBank/DDBJ databases">
        <title>Genomic Encyclopedia of Type Strains, Phase IV (KMG-IV): sequencing the most valuable type-strain genomes for metagenomic binning, comparative biology and taxonomic classification.</title>
        <authorList>
            <person name="Goeker M."/>
        </authorList>
    </citation>
    <scope>NUCLEOTIDE SEQUENCE [LARGE SCALE GENOMIC DNA]</scope>
    <source>
        <strain evidence="18 19">DSM 28688</strain>
    </source>
</reference>
<dbReference type="InterPro" id="IPR004026">
    <property type="entry name" value="Ada_DNA_repair_Zn-bd"/>
</dbReference>
<evidence type="ECO:0000313" key="19">
    <source>
        <dbReference type="Proteomes" id="UP000245887"/>
    </source>
</evidence>
<dbReference type="GO" id="GO:0043565">
    <property type="term" value="F:sequence-specific DNA binding"/>
    <property type="evidence" value="ECO:0007669"/>
    <property type="project" value="InterPro"/>
</dbReference>
<dbReference type="SUPFAM" id="SSF53155">
    <property type="entry name" value="Methylated DNA-protein cysteine methyltransferase domain"/>
    <property type="match status" value="1"/>
</dbReference>
<feature type="binding site" evidence="16">
    <location>
        <position position="49"/>
    </location>
    <ligand>
        <name>Zn(2+)</name>
        <dbReference type="ChEBI" id="CHEBI:29105"/>
    </ligand>
</feature>
<dbReference type="InterPro" id="IPR008332">
    <property type="entry name" value="MethylG_MeTrfase_N"/>
</dbReference>
<comment type="catalytic activity">
    <reaction evidence="1">
        <text>a 4-O-methyl-thymidine in DNA + L-cysteinyl-[protein] = a thymidine in DNA + S-methyl-L-cysteinyl-[protein]</text>
        <dbReference type="Rhea" id="RHEA:53428"/>
        <dbReference type="Rhea" id="RHEA-COMP:10131"/>
        <dbReference type="Rhea" id="RHEA-COMP:10132"/>
        <dbReference type="Rhea" id="RHEA-COMP:13555"/>
        <dbReference type="Rhea" id="RHEA-COMP:13556"/>
        <dbReference type="ChEBI" id="CHEBI:29950"/>
        <dbReference type="ChEBI" id="CHEBI:82612"/>
        <dbReference type="ChEBI" id="CHEBI:137386"/>
        <dbReference type="ChEBI" id="CHEBI:137387"/>
        <dbReference type="EC" id="2.1.1.63"/>
    </reaction>
</comment>
<dbReference type="Gene3D" id="1.10.10.60">
    <property type="entry name" value="Homeodomain-like"/>
    <property type="match status" value="1"/>
</dbReference>
<keyword evidence="5" id="KW-0227">DNA damage</keyword>
<comment type="similarity">
    <text evidence="13">In the C-terminal section; belongs to the MGMT family.</text>
</comment>
<dbReference type="Pfam" id="PF02870">
    <property type="entry name" value="Methyltransf_1N"/>
    <property type="match status" value="1"/>
</dbReference>
<dbReference type="SMART" id="SM00342">
    <property type="entry name" value="HTH_ARAC"/>
    <property type="match status" value="1"/>
</dbReference>
<comment type="caution">
    <text evidence="18">The sequence shown here is derived from an EMBL/GenBank/DDBJ whole genome shotgun (WGS) entry which is preliminary data.</text>
</comment>
<dbReference type="PROSITE" id="PS00374">
    <property type="entry name" value="MGMT"/>
    <property type="match status" value="1"/>
</dbReference>
<protein>
    <recommendedName>
        <fullName evidence="14">Regulatory protein of adaptive response</fullName>
    </recommendedName>
</protein>
<dbReference type="AlphaFoldDB" id="A0A2U1CZ89"/>
<evidence type="ECO:0000256" key="2">
    <source>
        <dbReference type="ARBA" id="ARBA00022603"/>
    </source>
</evidence>
<dbReference type="GO" id="GO:0003908">
    <property type="term" value="F:methylated-DNA-[protein]-cysteine S-methyltransferase activity"/>
    <property type="evidence" value="ECO:0007669"/>
    <property type="project" value="UniProtKB-EC"/>
</dbReference>
<evidence type="ECO:0000313" key="18">
    <source>
        <dbReference type="EMBL" id="PVY77984.1"/>
    </source>
</evidence>
<dbReference type="Proteomes" id="UP000245887">
    <property type="component" value="Unassembled WGS sequence"/>
</dbReference>
<dbReference type="PANTHER" id="PTHR10815:SF14">
    <property type="entry name" value="BIFUNCTIONAL TRANSCRIPTIONAL ACTIVATOR_DNA REPAIR ENZYME ADA"/>
    <property type="match status" value="1"/>
</dbReference>
<keyword evidence="8" id="KW-0238">DNA-binding</keyword>
<evidence type="ECO:0000256" key="5">
    <source>
        <dbReference type="ARBA" id="ARBA00022763"/>
    </source>
</evidence>
<evidence type="ECO:0000256" key="10">
    <source>
        <dbReference type="ARBA" id="ARBA00023163"/>
    </source>
</evidence>
<dbReference type="SUPFAM" id="SSF46767">
    <property type="entry name" value="Methylated DNA-protein cysteine methyltransferase, C-terminal domain"/>
    <property type="match status" value="1"/>
</dbReference>
<evidence type="ECO:0000256" key="6">
    <source>
        <dbReference type="ARBA" id="ARBA00022833"/>
    </source>
</evidence>
<dbReference type="FunFam" id="3.40.10.10:FF:000001">
    <property type="entry name" value="DNA-3-methyladenine glycosylase 2"/>
    <property type="match status" value="1"/>
</dbReference>
<feature type="binding site" evidence="16">
    <location>
        <position position="79"/>
    </location>
    <ligand>
        <name>Zn(2+)</name>
        <dbReference type="ChEBI" id="CHEBI:29105"/>
    </ligand>
</feature>
<dbReference type="GO" id="GO:0003700">
    <property type="term" value="F:DNA-binding transcription factor activity"/>
    <property type="evidence" value="ECO:0007669"/>
    <property type="project" value="InterPro"/>
</dbReference>
<keyword evidence="2 18" id="KW-0489">Methyltransferase</keyword>
<dbReference type="RefSeq" id="WP_116918360.1">
    <property type="nucleotide sequence ID" value="NZ_QEKQ01000002.1"/>
</dbReference>
<dbReference type="PANTHER" id="PTHR10815">
    <property type="entry name" value="METHYLATED-DNA--PROTEIN-CYSTEINE METHYLTRANSFERASE"/>
    <property type="match status" value="1"/>
</dbReference>
<dbReference type="InterPro" id="IPR001497">
    <property type="entry name" value="MethylDNA_cys_MeTrfase_AS"/>
</dbReference>
<gene>
    <name evidence="18" type="ORF">C8D92_10216</name>
</gene>
<dbReference type="NCBIfam" id="TIGR00589">
    <property type="entry name" value="ogt"/>
    <property type="match status" value="1"/>
</dbReference>
<comment type="cofactor">
    <cofactor evidence="16">
        <name>Zn(2+)</name>
        <dbReference type="ChEBI" id="CHEBI:29105"/>
    </cofactor>
    <text evidence="16">Binds 1 zinc ion per subunit.</text>
</comment>
<feature type="binding site" evidence="16">
    <location>
        <position position="76"/>
    </location>
    <ligand>
        <name>Zn(2+)</name>
        <dbReference type="ChEBI" id="CHEBI:29105"/>
    </ligand>
</feature>
<keyword evidence="4 16" id="KW-0479">Metal-binding</keyword>
<keyword evidence="6 16" id="KW-0862">Zinc</keyword>
<keyword evidence="7" id="KW-0805">Transcription regulation</keyword>
<dbReference type="Gene3D" id="3.40.10.10">
    <property type="entry name" value="DNA Methylphosphotriester Repair Domain"/>
    <property type="match status" value="1"/>
</dbReference>
<dbReference type="InterPro" id="IPR036217">
    <property type="entry name" value="MethylDNA_cys_MeTrfase_DNAb"/>
</dbReference>
<feature type="binding site" evidence="16">
    <location>
        <position position="45"/>
    </location>
    <ligand>
        <name>Zn(2+)</name>
        <dbReference type="ChEBI" id="CHEBI:29105"/>
    </ligand>
</feature>
<dbReference type="EMBL" id="QEKQ01000002">
    <property type="protein sequence ID" value="PVY77984.1"/>
    <property type="molecule type" value="Genomic_DNA"/>
</dbReference>
<evidence type="ECO:0000256" key="8">
    <source>
        <dbReference type="ARBA" id="ARBA00023125"/>
    </source>
</evidence>
<evidence type="ECO:0000256" key="9">
    <source>
        <dbReference type="ARBA" id="ARBA00023159"/>
    </source>
</evidence>
<dbReference type="Pfam" id="PF02805">
    <property type="entry name" value="Ada_Zn_binding"/>
    <property type="match status" value="1"/>
</dbReference>
<dbReference type="InterPro" id="IPR018060">
    <property type="entry name" value="HTH_AraC"/>
</dbReference>
<dbReference type="OrthoDB" id="9811249at2"/>
<dbReference type="Gene3D" id="1.10.10.10">
    <property type="entry name" value="Winged helix-like DNA-binding domain superfamily/Winged helix DNA-binding domain"/>
    <property type="match status" value="1"/>
</dbReference>
<dbReference type="InterPro" id="IPR036631">
    <property type="entry name" value="MGMT_N_sf"/>
</dbReference>
<dbReference type="InterPro" id="IPR014048">
    <property type="entry name" value="MethylDNA_cys_MeTrfase_DNA-bd"/>
</dbReference>
<evidence type="ECO:0000256" key="3">
    <source>
        <dbReference type="ARBA" id="ARBA00022679"/>
    </source>
</evidence>
<evidence type="ECO:0000259" key="17">
    <source>
        <dbReference type="PROSITE" id="PS01124"/>
    </source>
</evidence>
<dbReference type="PIRSF" id="PIRSF000409">
    <property type="entry name" value="Ada"/>
    <property type="match status" value="1"/>
</dbReference>
<dbReference type="GO" id="GO:0032259">
    <property type="term" value="P:methylation"/>
    <property type="evidence" value="ECO:0007669"/>
    <property type="project" value="UniProtKB-KW"/>
</dbReference>
<dbReference type="Pfam" id="PF01035">
    <property type="entry name" value="DNA_binding_1"/>
    <property type="match status" value="1"/>
</dbReference>